<feature type="transmembrane region" description="Helical" evidence="17">
    <location>
        <begin position="1757"/>
        <end position="1774"/>
    </location>
</feature>
<dbReference type="InterPro" id="IPR035420">
    <property type="entry name" value="Spt6_SH2"/>
</dbReference>
<dbReference type="InterPro" id="IPR023323">
    <property type="entry name" value="Tex-like_dom_sf"/>
</dbReference>
<dbReference type="SUPFAM" id="SSF50249">
    <property type="entry name" value="Nucleic acid-binding proteins"/>
    <property type="match status" value="1"/>
</dbReference>
<dbReference type="Pfam" id="PF14641">
    <property type="entry name" value="HTH_44"/>
    <property type="match status" value="1"/>
</dbReference>
<gene>
    <name evidence="19" type="ORF">E3P90_00407</name>
</gene>
<dbReference type="CDD" id="cd09918">
    <property type="entry name" value="SH2_Nterm_SPT6_like"/>
    <property type="match status" value="1"/>
</dbReference>
<comment type="caution">
    <text evidence="19">The sequence shown here is derived from an EMBL/GenBank/DDBJ whole genome shotgun (WGS) entry which is preliminary data.</text>
</comment>
<feature type="transmembrane region" description="Helical" evidence="17">
    <location>
        <begin position="1876"/>
        <end position="1894"/>
    </location>
</feature>
<evidence type="ECO:0000256" key="6">
    <source>
        <dbReference type="ARBA" id="ARBA00020248"/>
    </source>
</evidence>
<dbReference type="Pfam" id="PF14632">
    <property type="entry name" value="SPT6_acidic"/>
    <property type="match status" value="1"/>
</dbReference>
<evidence type="ECO:0000256" key="3">
    <source>
        <dbReference type="ARBA" id="ARBA00004286"/>
    </source>
</evidence>
<dbReference type="GO" id="GO:0003677">
    <property type="term" value="F:DNA binding"/>
    <property type="evidence" value="ECO:0007669"/>
    <property type="project" value="InterPro"/>
</dbReference>
<dbReference type="Pfam" id="PF01184">
    <property type="entry name" value="Gpr1_Fun34_YaaH"/>
    <property type="match status" value="1"/>
</dbReference>
<feature type="region of interest" description="Disordered" evidence="16">
    <location>
        <begin position="1"/>
        <end position="202"/>
    </location>
</feature>
<dbReference type="GO" id="GO:0005694">
    <property type="term" value="C:chromosome"/>
    <property type="evidence" value="ECO:0007669"/>
    <property type="project" value="UniProtKB-SubCell"/>
</dbReference>
<feature type="transmembrane region" description="Helical" evidence="17">
    <location>
        <begin position="1786"/>
        <end position="1805"/>
    </location>
</feature>
<dbReference type="SUPFAM" id="SSF141678">
    <property type="entry name" value="MAL13P1.257-like"/>
    <property type="match status" value="1"/>
</dbReference>
<comment type="function">
    <text evidence="15">Histone H3-H4 chaperone that plays a role in maintenance of chromatin structure during RNA polymerase II transcription elongation thereby repressing transcription initiation from cryptic promoters. Mediates the reassembly of nucleosomes onto the promoters of at least a selected set of genes during repression; the nucleosome reassembly is essential for transcriptional repression. Essential for viability.</text>
</comment>
<keyword evidence="12" id="KW-0804">Transcription</keyword>
<evidence type="ECO:0000256" key="2">
    <source>
        <dbReference type="ARBA" id="ARBA00004141"/>
    </source>
</evidence>
<comment type="similarity">
    <text evidence="4">Belongs to the acetate uptake transporter (AceTr) (TC 2.A.96) family.</text>
</comment>
<dbReference type="FunFam" id="1.10.10.2740:FF:000002">
    <property type="entry name" value="Transcription elongation factor Spt6"/>
    <property type="match status" value="1"/>
</dbReference>
<evidence type="ECO:0000256" key="13">
    <source>
        <dbReference type="ARBA" id="ARBA00023242"/>
    </source>
</evidence>
<evidence type="ECO:0000313" key="20">
    <source>
        <dbReference type="Proteomes" id="UP000306954"/>
    </source>
</evidence>
<dbReference type="InterPro" id="IPR012337">
    <property type="entry name" value="RNaseH-like_sf"/>
</dbReference>
<dbReference type="InterPro" id="IPR028088">
    <property type="entry name" value="Spt6_HTH_DNA-bd_dom"/>
</dbReference>
<feature type="transmembrane region" description="Helical" evidence="17">
    <location>
        <begin position="1906"/>
        <end position="1927"/>
    </location>
</feature>
<keyword evidence="13" id="KW-0539">Nucleus</keyword>
<dbReference type="InterPro" id="IPR032706">
    <property type="entry name" value="Spt6_HHH"/>
</dbReference>
<feature type="transmembrane region" description="Helical" evidence="17">
    <location>
        <begin position="1825"/>
        <end position="1842"/>
    </location>
</feature>
<dbReference type="InterPro" id="IPR028231">
    <property type="entry name" value="Spt6_YqgF"/>
</dbReference>
<comment type="subcellular location">
    <subcellularLocation>
        <location evidence="3">Chromosome</location>
    </subcellularLocation>
    <subcellularLocation>
        <location evidence="2">Membrane</location>
        <topology evidence="2">Multi-pass membrane protein</topology>
    </subcellularLocation>
    <subcellularLocation>
        <location evidence="1">Nucleus</location>
    </subcellularLocation>
</comment>
<reference evidence="19 20" key="1">
    <citation type="submission" date="2019-03" db="EMBL/GenBank/DDBJ databases">
        <title>Sequencing 23 genomes of Wallemia ichthyophaga.</title>
        <authorList>
            <person name="Gostincar C."/>
        </authorList>
    </citation>
    <scope>NUCLEOTIDE SEQUENCE [LARGE SCALE GENOMIC DNA]</scope>
    <source>
        <strain evidence="19 20">EXF-8621</strain>
    </source>
</reference>
<dbReference type="Pfam" id="PF14635">
    <property type="entry name" value="HHH_7"/>
    <property type="match status" value="1"/>
</dbReference>
<evidence type="ECO:0000256" key="17">
    <source>
        <dbReference type="SAM" id="Phobius"/>
    </source>
</evidence>
<dbReference type="Proteomes" id="UP000306954">
    <property type="component" value="Unassembled WGS sequence"/>
</dbReference>
<sequence length="1948" mass="216693">MSARSDEEGEAIPMHGDRDSSEEEEDNSDAEREVREGFIEDEMNDDSAEAGVDSAEKKKKKKKKKKLRRASELHDEEVDEDDLDLIAENTGRSRRKDTSQLRRLHRRKGDDTDDEDLDAQHDDDPKAKSNRNKGVSDLINMFNEDPSSKQHDDDDDDLGNFIEEDEEENRGTSGATGDRRKKKKQKARKNQGKISEQAGVDQETMDEVFEVFGDGTEYAWAMEVDEDEEYDEAKADTKMADVFEPSEIKARLMTEEDEVIRYTDLPERMQLLTPSIYTSNVIRDHFATNHEYIHRLPSKDKAAAWIAPRLSEASQKMFLDIVGPHYSLQDEFLRAVTVAVENIQSGMEVPFIHIHRRDLVSHFDPAKPSVPLAPDELRHEYPAGTSAVWRNKHQMSLLSRSDLWRIYDLYRKFVSLHMRLSGLVELAEKANIVDTYLSNTLILAAENEIEVTNDLHEWLLGMFPREIKILQDEQRSVSERQFKRPTKSSPYDRAKGMPSAELIKRVVPSVAEIVHNLQSPTGKIFTPDTPALGQLELAETFSTGTISPQMLLSMAKLILVTDLGRDPLIKKHVRDRLTSEGVVSVHPTEKGLNKVDDQHPYNHFLYLKNKPIDKLSQDSTQFLSILEAEKEDFVTVSMGFHLDVQEGIIEKIYEASKGEDIGEASDSWNGFIRDAVSEAFESTLLDSARKYVREWLREKQEDYLAQRVTDRLSQRIEVAAYTPKDYEKGQTPSVLSVSAGQGDPRKDAILLVYLDENGRMREQQKIDNLVEDSPMEAFADIMTRRKPQTVVVGGMGTQTHGLFQRVNELVKAQTGEEIPQQSAVDEWNMPTGDVDPNAGPQYDPESGTPVILVHDDVARIFQHSKRAEVEFGQLPITGRYCVGLARYVQSPLNEFAALGEDITAISIDPDQRLLSKVKFLHAIEKAIVNTVNYIGVDINTAVRDNHYQHLLPFVAGLGPRKAQALVRRIAARGGYIINRSELAHPDLMYLKEFTNAVAFLKITQEFDYKHGDETPDTLDQTRIHPEDYELARKMASDALELDEEDLVGEAESAVVSQLMKDSSNESKLDELNLDDYALNLLQFRHDYKRSTLNLIRNELLNPFGDDRFDFKLPESTEIFTAFTGETDQTLSPGTVVPAVVKATKPQFAYFRLDSGVDAFVSSVYATDEGDIDRRMDSIFPRGTTVQGMVLNIDYNTFQVELSTRPQDLAMAPEYRKIVAQDDYYDVARSLEDRENMSNRKQNKANRAPRVVDHPNFHNYSAEQAEMVLENSSVGDVIIRPSSKGPDHLVVTWKVDEDLYQHIDVLEIDKANEWTLGRLLRIGNATYTDLDEMLVMHVQPMVRKVEELVNHDKYHGPTEDDMAKHLIDFVKANVNRSNYAFCLDRKEAGSFVLGFIANATSKLNKWSVQVTPGMYVLNGAHLPTVADLCRAFKLQYMDILKNPRSKLANGGKTPLPTAGAHTPGLGARTPGRGGAWGGTPAGGRASVWGGGGGGSRTPAAYGSRNPAPTPAGDTWGNADSGSSWNAPADTGNSWGVTKDEDGWGGGGGAHGGWNAGEAQDSWGGGGAQVIKSISCVSYEIVAMVVLIEGENVSGVQPADFAEHQFWLEEEEQLPNTKEGNTANLIFKCSFCGKTSHAKVENKRSEAVSSEDIDNHRYRTWLVLECRNMEPIGFEARDDSYTCCSALSDAKFAEVTLDASYNATTMSTAEKGAANDQGFVNGDNSANANVSRFITPGGHPADSSQPAFPIFHRKIANPSPLGLTAFATTTFMLSLYNIQTRGISAPNVVVGPALFYGGLCQLLAGMWEFTTGNTFAATAFSTYGGFWLSYGVIYIPWFGIEAAYEGAPDELASALGIYLVGWFIVTFMFLVASQRSSLALSGVFFFLMITFILLAAGEFTGSVGTTKAGGVLGAITAFNAYYVAMAGLLTPDSSYFTLPTLSLDFPNKKK</sequence>
<feature type="compositionally biased region" description="Basic residues" evidence="16">
    <location>
        <begin position="179"/>
        <end position="191"/>
    </location>
</feature>
<dbReference type="Pfam" id="PF17674">
    <property type="entry name" value="HHH_9"/>
    <property type="match status" value="1"/>
</dbReference>
<feature type="region of interest" description="Disordered" evidence="16">
    <location>
        <begin position="1234"/>
        <end position="1253"/>
    </location>
</feature>
<dbReference type="CDD" id="cd09928">
    <property type="entry name" value="SH2_Cterm_SPT6_like"/>
    <property type="match status" value="1"/>
</dbReference>
<proteinExistence type="inferred from homology"/>
<dbReference type="SUPFAM" id="SSF53098">
    <property type="entry name" value="Ribonuclease H-like"/>
    <property type="match status" value="1"/>
</dbReference>
<evidence type="ECO:0000256" key="12">
    <source>
        <dbReference type="ARBA" id="ARBA00023163"/>
    </source>
</evidence>
<dbReference type="GO" id="GO:0031491">
    <property type="term" value="F:nucleosome binding"/>
    <property type="evidence" value="ECO:0007669"/>
    <property type="project" value="TreeGrafter"/>
</dbReference>
<dbReference type="InterPro" id="IPR042066">
    <property type="entry name" value="Spt6_death-like"/>
</dbReference>
<dbReference type="InterPro" id="IPR003029">
    <property type="entry name" value="S1_domain"/>
</dbReference>
<dbReference type="InterPro" id="IPR041692">
    <property type="entry name" value="HHH_9"/>
</dbReference>
<dbReference type="GO" id="GO:0016020">
    <property type="term" value="C:membrane"/>
    <property type="evidence" value="ECO:0007669"/>
    <property type="project" value="UniProtKB-SubCell"/>
</dbReference>
<dbReference type="SMART" id="SM00316">
    <property type="entry name" value="S1"/>
    <property type="match status" value="1"/>
</dbReference>
<dbReference type="InterPro" id="IPR035019">
    <property type="entry name" value="Spt6_SH2_N"/>
</dbReference>
<dbReference type="SUPFAM" id="SSF47781">
    <property type="entry name" value="RuvA domain 2-like"/>
    <property type="match status" value="2"/>
</dbReference>
<dbReference type="SMART" id="SM00252">
    <property type="entry name" value="SH2"/>
    <property type="match status" value="1"/>
</dbReference>
<feature type="transmembrane region" description="Helical" evidence="17">
    <location>
        <begin position="1849"/>
        <end position="1870"/>
    </location>
</feature>
<keyword evidence="8 17" id="KW-0812">Transmembrane</keyword>
<evidence type="ECO:0000256" key="5">
    <source>
        <dbReference type="ARBA" id="ARBA00009253"/>
    </source>
</evidence>
<evidence type="ECO:0000256" key="8">
    <source>
        <dbReference type="ARBA" id="ARBA00022692"/>
    </source>
</evidence>
<evidence type="ECO:0000256" key="1">
    <source>
        <dbReference type="ARBA" id="ARBA00004123"/>
    </source>
</evidence>
<keyword evidence="9 17" id="KW-1133">Transmembrane helix</keyword>
<feature type="domain" description="S1 motif" evidence="18">
    <location>
        <begin position="1133"/>
        <end position="1204"/>
    </location>
</feature>
<keyword evidence="11 17" id="KW-0472">Membrane</keyword>
<feature type="compositionally biased region" description="Acidic residues" evidence="16">
    <location>
        <begin position="153"/>
        <end position="168"/>
    </location>
</feature>
<dbReference type="InterPro" id="IPR010994">
    <property type="entry name" value="RuvA_2-like"/>
</dbReference>
<evidence type="ECO:0000256" key="4">
    <source>
        <dbReference type="ARBA" id="ARBA00005587"/>
    </source>
</evidence>
<dbReference type="InterPro" id="IPR049540">
    <property type="entry name" value="Spt6-like_S1"/>
</dbReference>
<dbReference type="Gene3D" id="1.10.150.850">
    <property type="entry name" value="Spt6, helix-hairpin-helix domain"/>
    <property type="match status" value="1"/>
</dbReference>
<protein>
    <recommendedName>
        <fullName evidence="6">Transcription elongation factor SPT6</fullName>
    </recommendedName>
    <alternativeName>
        <fullName evidence="14">Chromatin elongation factor SPT6</fullName>
    </alternativeName>
</protein>
<dbReference type="InterPro" id="IPR036860">
    <property type="entry name" value="SH2_dom_sf"/>
</dbReference>
<dbReference type="InterPro" id="IPR012340">
    <property type="entry name" value="NA-bd_OB-fold"/>
</dbReference>
<accession>A0A4T0I017</accession>
<evidence type="ECO:0000256" key="15">
    <source>
        <dbReference type="ARBA" id="ARBA00093389"/>
    </source>
</evidence>
<evidence type="ECO:0000256" key="10">
    <source>
        <dbReference type="ARBA" id="ARBA00022999"/>
    </source>
</evidence>
<dbReference type="Pfam" id="PF14633">
    <property type="entry name" value="SH2_2"/>
    <property type="match status" value="1"/>
</dbReference>
<dbReference type="Pfam" id="PF14639">
    <property type="entry name" value="YqgF"/>
    <property type="match status" value="2"/>
</dbReference>
<dbReference type="Gene3D" id="3.30.505.10">
    <property type="entry name" value="SH2 domain"/>
    <property type="match status" value="2"/>
</dbReference>
<evidence type="ECO:0000256" key="11">
    <source>
        <dbReference type="ARBA" id="ARBA00023136"/>
    </source>
</evidence>
<dbReference type="SUPFAM" id="SSF55550">
    <property type="entry name" value="SH2 domain"/>
    <property type="match status" value="1"/>
</dbReference>
<dbReference type="GO" id="GO:0042393">
    <property type="term" value="F:histone binding"/>
    <property type="evidence" value="ECO:0007669"/>
    <property type="project" value="TreeGrafter"/>
</dbReference>
<feature type="compositionally biased region" description="Basic and acidic residues" evidence="16">
    <location>
        <begin position="29"/>
        <end position="38"/>
    </location>
</feature>
<organism evidence="19 20">
    <name type="scientific">Wallemia ichthyophaga</name>
    <dbReference type="NCBI Taxonomy" id="245174"/>
    <lineage>
        <taxon>Eukaryota</taxon>
        <taxon>Fungi</taxon>
        <taxon>Dikarya</taxon>
        <taxon>Basidiomycota</taxon>
        <taxon>Wallemiomycotina</taxon>
        <taxon>Wallemiomycetes</taxon>
        <taxon>Wallemiales</taxon>
        <taxon>Wallemiaceae</taxon>
        <taxon>Wallemia</taxon>
    </lineage>
</organism>
<dbReference type="Pfam" id="PF05907">
    <property type="entry name" value="CXXC_Zn-b_euk"/>
    <property type="match status" value="1"/>
</dbReference>
<evidence type="ECO:0000256" key="16">
    <source>
        <dbReference type="SAM" id="MobiDB-lite"/>
    </source>
</evidence>
<keyword evidence="7" id="KW-0158">Chromosome</keyword>
<dbReference type="NCBIfam" id="NF038013">
    <property type="entry name" value="AceTr_1"/>
    <property type="match status" value="1"/>
</dbReference>
<dbReference type="Gene3D" id="3.30.420.140">
    <property type="entry name" value="YqgF/RNase H-like domain"/>
    <property type="match status" value="1"/>
</dbReference>
<dbReference type="FunFam" id="3.30.505.10:FF:000056">
    <property type="entry name" value="Transcription elongation factor Spt6"/>
    <property type="match status" value="1"/>
</dbReference>
<evidence type="ECO:0000256" key="14">
    <source>
        <dbReference type="ARBA" id="ARBA00029871"/>
    </source>
</evidence>
<dbReference type="PANTHER" id="PTHR10145:SF6">
    <property type="entry name" value="TRANSCRIPTION ELONGATION FACTOR SPT6"/>
    <property type="match status" value="1"/>
</dbReference>
<dbReference type="InterPro" id="IPR028083">
    <property type="entry name" value="Spt6_acidic_N_dom"/>
</dbReference>
<dbReference type="Gene3D" id="1.10.10.650">
    <property type="entry name" value="RuvA domain 2-like"/>
    <property type="match status" value="1"/>
</dbReference>
<name>A0A4T0I017_WALIC</name>
<dbReference type="InterPro" id="IPR000791">
    <property type="entry name" value="Gpr1/Fun34/SatP-like"/>
</dbReference>
<dbReference type="Pfam" id="PF21710">
    <property type="entry name" value="Spt6_S1"/>
    <property type="match status" value="1"/>
</dbReference>
<dbReference type="SUPFAM" id="SSF158832">
    <property type="entry name" value="Tex N-terminal region-like"/>
    <property type="match status" value="1"/>
</dbReference>
<evidence type="ECO:0000256" key="9">
    <source>
        <dbReference type="ARBA" id="ARBA00022989"/>
    </source>
</evidence>
<dbReference type="InterPro" id="IPR000980">
    <property type="entry name" value="SH2"/>
</dbReference>
<dbReference type="InterPro" id="IPR023319">
    <property type="entry name" value="Tex-like_HTH_dom_sf"/>
</dbReference>
<feature type="compositionally biased region" description="Basic and acidic residues" evidence="16">
    <location>
        <begin position="118"/>
        <end position="127"/>
    </location>
</feature>
<comment type="similarity">
    <text evidence="5">Belongs to the SPT6 family.</text>
</comment>
<dbReference type="InterPro" id="IPR037027">
    <property type="entry name" value="YqgF/RNaseH-like_dom_sf"/>
</dbReference>
<evidence type="ECO:0000259" key="18">
    <source>
        <dbReference type="PROSITE" id="PS50126"/>
    </source>
</evidence>
<dbReference type="Gene3D" id="1.10.3500.10">
    <property type="entry name" value="Tex N-terminal region-like"/>
    <property type="match status" value="1"/>
</dbReference>
<dbReference type="GO" id="GO:0140673">
    <property type="term" value="P:transcription elongation-coupled chromatin remodeling"/>
    <property type="evidence" value="ECO:0007669"/>
    <property type="project" value="InterPro"/>
</dbReference>
<feature type="compositionally biased region" description="Acidic residues" evidence="16">
    <location>
        <begin position="39"/>
        <end position="48"/>
    </location>
</feature>
<dbReference type="InterPro" id="IPR017072">
    <property type="entry name" value="TF_Spt6"/>
</dbReference>
<keyword evidence="10" id="KW-0727">SH2 domain</keyword>
<evidence type="ECO:0000313" key="19">
    <source>
        <dbReference type="EMBL" id="TIB16631.1"/>
    </source>
</evidence>
<dbReference type="GO" id="GO:0034728">
    <property type="term" value="P:nucleosome organization"/>
    <property type="evidence" value="ECO:0007669"/>
    <property type="project" value="TreeGrafter"/>
</dbReference>
<dbReference type="EMBL" id="SPOF01000003">
    <property type="protein sequence ID" value="TIB16631.1"/>
    <property type="molecule type" value="Genomic_DNA"/>
</dbReference>
<dbReference type="InterPro" id="IPR055179">
    <property type="entry name" value="Tex-like_central_region"/>
</dbReference>
<evidence type="ECO:0000256" key="7">
    <source>
        <dbReference type="ARBA" id="ARBA00022454"/>
    </source>
</evidence>
<dbReference type="GO" id="GO:0008023">
    <property type="term" value="C:transcription elongation factor complex"/>
    <property type="evidence" value="ECO:0007669"/>
    <property type="project" value="TreeGrafter"/>
</dbReference>
<feature type="region of interest" description="Disordered" evidence="16">
    <location>
        <begin position="1488"/>
        <end position="1518"/>
    </location>
</feature>
<dbReference type="InterPro" id="IPR035018">
    <property type="entry name" value="Spt6_SH2_C"/>
</dbReference>
<dbReference type="PANTHER" id="PTHR10145">
    <property type="entry name" value="TRANSCRIPTION ELONGATION FACTOR SPT6"/>
    <property type="match status" value="1"/>
</dbReference>
<dbReference type="InterPro" id="IPR008584">
    <property type="entry name" value="CXXC_Zn-binding_euk"/>
</dbReference>
<dbReference type="PROSITE" id="PS50126">
    <property type="entry name" value="S1"/>
    <property type="match status" value="1"/>
</dbReference>
<dbReference type="Gene3D" id="1.10.10.2740">
    <property type="entry name" value="Spt6, Death-like domain"/>
    <property type="match status" value="1"/>
</dbReference>
<feature type="compositionally biased region" description="Basic residues" evidence="16">
    <location>
        <begin position="57"/>
        <end position="68"/>
    </location>
</feature>
<feature type="compositionally biased region" description="Acidic residues" evidence="16">
    <location>
        <begin position="74"/>
        <end position="85"/>
    </location>
</feature>
<feature type="region of interest" description="Disordered" evidence="16">
    <location>
        <begin position="823"/>
        <end position="846"/>
    </location>
</feature>
<dbReference type="Pfam" id="PF22706">
    <property type="entry name" value="Tex_central_region"/>
    <property type="match status" value="1"/>
</dbReference>